<accession>A0A8S4RJI2</accession>
<proteinExistence type="predicted"/>
<protein>
    <submittedName>
        <fullName evidence="1">Jg2066 protein</fullName>
    </submittedName>
</protein>
<name>A0A8S4RJI2_9NEOP</name>
<dbReference type="EMBL" id="CAKXAJ010025170">
    <property type="protein sequence ID" value="CAH2235992.1"/>
    <property type="molecule type" value="Genomic_DNA"/>
</dbReference>
<dbReference type="AlphaFoldDB" id="A0A8S4RJI2"/>
<comment type="caution">
    <text evidence="1">The sequence shown here is derived from an EMBL/GenBank/DDBJ whole genome shotgun (WGS) entry which is preliminary data.</text>
</comment>
<dbReference type="Proteomes" id="UP000838756">
    <property type="component" value="Unassembled WGS sequence"/>
</dbReference>
<keyword evidence="2" id="KW-1185">Reference proteome</keyword>
<sequence>MAHEHLRHQRPPMPAIKKWKILTQSARATHKISGITDSRGADSNVVDEITFYGLWYGQNKRMVESMQIINNQITGLYKVDRTQKNQLLPSVLQIL</sequence>
<evidence type="ECO:0000313" key="2">
    <source>
        <dbReference type="Proteomes" id="UP000838756"/>
    </source>
</evidence>
<gene>
    <name evidence="1" type="primary">jg2066</name>
    <name evidence="1" type="ORF">PAEG_LOCUS13488</name>
</gene>
<evidence type="ECO:0000313" key="1">
    <source>
        <dbReference type="EMBL" id="CAH2235992.1"/>
    </source>
</evidence>
<reference evidence="1" key="1">
    <citation type="submission" date="2022-03" db="EMBL/GenBank/DDBJ databases">
        <authorList>
            <person name="Lindestad O."/>
        </authorList>
    </citation>
    <scope>NUCLEOTIDE SEQUENCE</scope>
</reference>
<organism evidence="1 2">
    <name type="scientific">Pararge aegeria aegeria</name>
    <dbReference type="NCBI Taxonomy" id="348720"/>
    <lineage>
        <taxon>Eukaryota</taxon>
        <taxon>Metazoa</taxon>
        <taxon>Ecdysozoa</taxon>
        <taxon>Arthropoda</taxon>
        <taxon>Hexapoda</taxon>
        <taxon>Insecta</taxon>
        <taxon>Pterygota</taxon>
        <taxon>Neoptera</taxon>
        <taxon>Endopterygota</taxon>
        <taxon>Lepidoptera</taxon>
        <taxon>Glossata</taxon>
        <taxon>Ditrysia</taxon>
        <taxon>Papilionoidea</taxon>
        <taxon>Nymphalidae</taxon>
        <taxon>Satyrinae</taxon>
        <taxon>Satyrini</taxon>
        <taxon>Parargina</taxon>
        <taxon>Pararge</taxon>
    </lineage>
</organism>